<evidence type="ECO:0000256" key="5">
    <source>
        <dbReference type="ARBA" id="ARBA00022946"/>
    </source>
</evidence>
<dbReference type="InterPro" id="IPR002864">
    <property type="entry name" value="Acyl-ACP_thioesterase_NHD"/>
</dbReference>
<evidence type="ECO:0000256" key="2">
    <source>
        <dbReference type="ARBA" id="ARBA00022516"/>
    </source>
</evidence>
<reference evidence="10 12" key="1">
    <citation type="submission" date="2017-05" db="EMBL/GenBank/DDBJ databases">
        <title>Genome sequence of Pediococcus pentosaceus strain SRCM100892.</title>
        <authorList>
            <person name="Cho S.H."/>
        </authorList>
    </citation>
    <scope>NUCLEOTIDE SEQUENCE [LARGE SCALE GENOMIC DNA]</scope>
    <source>
        <strain evidence="10 12">SRCM100892</strain>
    </source>
</reference>
<keyword evidence="2" id="KW-0444">Lipid biosynthesis</keyword>
<evidence type="ECO:0000313" key="11">
    <source>
        <dbReference type="EMBL" id="MBF7114866.1"/>
    </source>
</evidence>
<dbReference type="EC" id="3.1.2.21" evidence="10"/>
<dbReference type="GeneID" id="33062991"/>
<organism evidence="10 12">
    <name type="scientific">Pediococcus pentosaceus</name>
    <dbReference type="NCBI Taxonomy" id="1255"/>
    <lineage>
        <taxon>Bacteria</taxon>
        <taxon>Bacillati</taxon>
        <taxon>Bacillota</taxon>
        <taxon>Bacilli</taxon>
        <taxon>Lactobacillales</taxon>
        <taxon>Lactobacillaceae</taxon>
        <taxon>Pediococcus</taxon>
    </lineage>
</organism>
<dbReference type="GO" id="GO:0016297">
    <property type="term" value="F:fatty acyl-[ACP] hydrolase activity"/>
    <property type="evidence" value="ECO:0007669"/>
    <property type="project" value="UniProtKB-EC"/>
</dbReference>
<dbReference type="InterPro" id="IPR045023">
    <property type="entry name" value="FATA/B"/>
</dbReference>
<keyword evidence="7" id="KW-0275">Fatty acid biosynthesis</keyword>
<dbReference type="Proteomes" id="UP000196118">
    <property type="component" value="Chromosome"/>
</dbReference>
<dbReference type="InterPro" id="IPR029069">
    <property type="entry name" value="HotDog_dom_sf"/>
</dbReference>
<dbReference type="EMBL" id="JADOFP010000003">
    <property type="protein sequence ID" value="MBF7114866.1"/>
    <property type="molecule type" value="Genomic_DNA"/>
</dbReference>
<evidence type="ECO:0000313" key="12">
    <source>
        <dbReference type="Proteomes" id="UP000196118"/>
    </source>
</evidence>
<dbReference type="CDD" id="cd00586">
    <property type="entry name" value="4HBT"/>
    <property type="match status" value="1"/>
</dbReference>
<dbReference type="PANTHER" id="PTHR31727">
    <property type="entry name" value="OLEOYL-ACYL CARRIER PROTEIN THIOESTERASE 1, CHLOROPLASTIC"/>
    <property type="match status" value="1"/>
</dbReference>
<dbReference type="SUPFAM" id="SSF54637">
    <property type="entry name" value="Thioesterase/thiol ester dehydrase-isomerase"/>
    <property type="match status" value="2"/>
</dbReference>
<protein>
    <submittedName>
        <fullName evidence="11">Acyl-ACP thioesterase</fullName>
    </submittedName>
    <submittedName>
        <fullName evidence="10">Dodecanoyl-[acyl-carrier-protein] hydrolase</fullName>
        <ecNumber evidence="10">3.1.2.21</ecNumber>
    </submittedName>
</protein>
<keyword evidence="4" id="KW-0276">Fatty acid metabolism</keyword>
<dbReference type="EMBL" id="CP021474">
    <property type="protein sequence ID" value="ARW19173.1"/>
    <property type="molecule type" value="Genomic_DNA"/>
</dbReference>
<accession>A0A0R2HAV1</accession>
<evidence type="ECO:0000259" key="9">
    <source>
        <dbReference type="Pfam" id="PF20791"/>
    </source>
</evidence>
<evidence type="ECO:0000256" key="6">
    <source>
        <dbReference type="ARBA" id="ARBA00023098"/>
    </source>
</evidence>
<feature type="domain" description="Acyl-ACP thioesterase N-terminal hotdog" evidence="8">
    <location>
        <begin position="4"/>
        <end position="132"/>
    </location>
</feature>
<keyword evidence="5" id="KW-0809">Transit peptide</keyword>
<dbReference type="PANTHER" id="PTHR31727:SF6">
    <property type="entry name" value="OLEOYL-ACYL CARRIER PROTEIN THIOESTERASE 1, CHLOROPLASTIC"/>
    <property type="match status" value="1"/>
</dbReference>
<dbReference type="GO" id="GO:0000036">
    <property type="term" value="F:acyl carrier activity"/>
    <property type="evidence" value="ECO:0007669"/>
    <property type="project" value="TreeGrafter"/>
</dbReference>
<dbReference type="RefSeq" id="WP_002833276.1">
    <property type="nucleotide sequence ID" value="NZ_BEWQ01000005.1"/>
</dbReference>
<dbReference type="Gene3D" id="3.10.129.10">
    <property type="entry name" value="Hotdog Thioesterase"/>
    <property type="match status" value="1"/>
</dbReference>
<gene>
    <name evidence="11" type="ORF">ITQ90_05080</name>
    <name evidence="10" type="ORF">S100892_00578</name>
</gene>
<dbReference type="OMA" id="YNKYFCY"/>
<evidence type="ECO:0000256" key="4">
    <source>
        <dbReference type="ARBA" id="ARBA00022832"/>
    </source>
</evidence>
<dbReference type="Pfam" id="PF20791">
    <property type="entry name" value="Acyl-ACP_TE_C"/>
    <property type="match status" value="1"/>
</dbReference>
<evidence type="ECO:0000256" key="7">
    <source>
        <dbReference type="ARBA" id="ARBA00023160"/>
    </source>
</evidence>
<sequence length="245" mass="28396">MAGKIHEEQHLVTHYEGDQTGTMKVPMIINAMLLTSDNQSQQLGVGNAVVDKTGLGWVITQYVLKIKRLPRVGEQIVVGTRAVNNNDYFCQRDFWVKDQKGEVIVENTSIFVLMDRTTRRMHKLLPEIIEPYEADQVKRIVRLPKLETIEGASVAKDFSVEYFDIDPNRHVNNAKYFEWIFNTVDQDTLNNYYPAMINIRYHVEIQPNQVAHSTFTMDHDTLKSDHKIFANDTLCCEANVEWNHR</sequence>
<dbReference type="AlphaFoldDB" id="A0A0R2HAV1"/>
<evidence type="ECO:0000313" key="10">
    <source>
        <dbReference type="EMBL" id="ARW19173.1"/>
    </source>
</evidence>
<dbReference type="Pfam" id="PF01643">
    <property type="entry name" value="Acyl-ACP_TE"/>
    <property type="match status" value="1"/>
</dbReference>
<dbReference type="InterPro" id="IPR049427">
    <property type="entry name" value="Acyl-ACP_TE_C"/>
</dbReference>
<dbReference type="Proteomes" id="UP001194632">
    <property type="component" value="Unassembled WGS sequence"/>
</dbReference>
<accession>A0A8G1E8G2</accession>
<name>A0A0R2HAV1_PEDPE</name>
<keyword evidence="3 10" id="KW-0378">Hydrolase</keyword>
<keyword evidence="6" id="KW-0443">Lipid metabolism</keyword>
<proteinExistence type="inferred from homology"/>
<comment type="similarity">
    <text evidence="1">Belongs to the acyl-ACP thioesterase family.</text>
</comment>
<evidence type="ECO:0000256" key="3">
    <source>
        <dbReference type="ARBA" id="ARBA00022801"/>
    </source>
</evidence>
<reference evidence="11" key="2">
    <citation type="submission" date="2020-11" db="EMBL/GenBank/DDBJ databases">
        <title>Antibiotic susceptibility profiles of Pediococcus pentosaceus from various origins and their implications for the safety assessment of strains with food-technology applications.</title>
        <authorList>
            <person name="Shani N."/>
            <person name="Oberhaensli S."/>
            <person name="Arias E."/>
        </authorList>
    </citation>
    <scope>NUCLEOTIDE SEQUENCE</scope>
    <source>
        <strain evidence="11">FAM 24207</strain>
    </source>
</reference>
<evidence type="ECO:0000259" key="8">
    <source>
        <dbReference type="Pfam" id="PF01643"/>
    </source>
</evidence>
<evidence type="ECO:0000256" key="1">
    <source>
        <dbReference type="ARBA" id="ARBA00006500"/>
    </source>
</evidence>
<feature type="domain" description="Acyl-ACP thioesterase-like C-terminal" evidence="9">
    <location>
        <begin position="152"/>
        <end position="243"/>
    </location>
</feature>